<sequence length="1926" mass="224333">MSQQDTISVTYGSTQKRMWRIEPQEEYIWSMRFYKSIEEKAVDVAVSESGTEIARTSRNLTKSDIFNFTQPEKIQKQVKMFASFLPDETLLDVDDYTPREIECCLLYGRITGMHGLIERSHKMKADFKLKLTNQLNQFIGAMVQEILSNGGDILKFSPAAIVAIWKCTKGAYITQNVHIAIDCALVIQRQYGKFILESGEKLKVDFAITAGSVYFCLIGNEKCTKSVIFGAVYEDVRKARKMVALKNIIVSPKAMQFIHSFEYKLEQIEYGTFFQVIGLTKMWKQVRRNDYQDTASFHHLETVNTSFITINTTNVTTAETKQQGSFTEFCLRPIVQELVSYNGERFIANVQKFFDPGIRDAILADEPTDNLVELRDVIMVTILVVTSIAKSIKMLKATDDIFKKVERYAAKFEGYINYVSILDNSTMITIVFGLKSMAHVMQHRSALTCAFEIMGVLKYGPKISVVTIGLSTGKAYYTVVGHGLRQDISLFGKTITDAITLASKFNDKIVCDQDTFIHSRMKPSCFRLIKEREKSEMEDVLLGSVYELLTDDFDLLEELPVYDQPTIGRDKEISIYNKVCGKFFKKSRMKNHMKKVHNALYIKGYSKEGKSRLLHELIKVTSPNIPVHFIPLHNEDKDTIYFSSPRRKTDDIHSAVLEVHLTKHYAIAVLLPAAKNETVVEKLSKKLKDHEGLTTHIISIDFDSMLGCEDVDGAFVQFVQILKNAVKQFTKEVPVRMRNKNHKEWIIEELGRWIKSNNEMYRRCRVVNLIKTTKNDYYRSLFEEKNKSPEALWHWLGEATNSYKCKTCAIEKIADIFNNHCSTIGKNLKSKIKRPKCSPFNDTYSSANSIFIPYFFVRKIFSIVFDCNLLSSTREDRKHELQLRLADMPKIDLRCSINPVFHVNFPETEDFWKFSSEEKFREMLKILKYLCKKVFAINWLIAVDDADRLDKESWRVLEALLETKTFFLVMTANRDHSLSASNQRNFSRNPNVVKLKIETLSPNYISAIVCQHFRVFAIPPELEYMLQKTSNGNIGFIKNVLTNLRHRSFFSFKEISYLEATENNMVIPSMNLIIPIPDSEKQSLMMFIAKKGKYDKNEFKRILWYLFVESFQNKKFIHMRDKVYEIVLKTKKFRVCYLVKEINMDLMPNDLTTNIQITQTFEMLSYPEQMILKCCSILGDTFSRMVIEHVLPLDYYNLLAPAVKSFFEMGILCCGRGDFSDGVQFLVYREKCQDPRFDDDMTCKCRGLYTQDRFKKLPTYAYCGLLRFKYSQFREIIYDQLREVQKVDFHAKVIIFLHEETKRCRACGRDSFDWDNQKRLDEYAKRRKQGKNKKRFSQRLEYDFDLMNTTFHELFYDELPFPHKGSMSSRTGSAVSLDYSYCRESEVPITLCQFIRLLDNMQRYAYLCITNKNISEAHLILKQATGCINDIFEMENPPPKWKRKLFEAKILTISALAFKELGLLTEAEAHLKMAMEKFGVKFPRGRIGKLLSLAKVKLQKVLTFYAFPEMQTKTLNFCICEYYVNVAEALDLYAKFLMAKKQWEAAELVASWALYRALNAQTDFVRICDCFCNMILISIRAKNRSMNIALEVHALRYCYRKTNRIESWDLAAVCRLYSTIVVGKFIRAELDFSIHMGYIIIRMAACLNDTEKLLLISSYLVTVLMGKLYLQEAASLLLELEFCSENIDDLPGQIWFHSQALLFHMEIGYCIVPYQQCLSFMEIQANKLNDVTYNDAIKRLIILMWLWCLRNEQWERAARFDQYIKTTSDVHQGHVTIRTVLSLMYVLEGYLLLYVHKLNKSNINLARQYHKSVKSLLKLLEKESKFMVVLKSKLFALKAYYFFVKNDINKAFRWLQKSEKAAKKNGITLMEEWLKHTRKAWNNELPSKKKNFWKDHSGENNLVFYQEFDFNTDDIGFFTLPPPLYV</sequence>
<keyword evidence="3" id="KW-0456">Lyase</keyword>
<dbReference type="GO" id="GO:0005524">
    <property type="term" value="F:ATP binding"/>
    <property type="evidence" value="ECO:0007669"/>
    <property type="project" value="UniProtKB-KW"/>
</dbReference>
<dbReference type="InterPro" id="IPR027417">
    <property type="entry name" value="P-loop_NTPase"/>
</dbReference>
<keyword evidence="5" id="KW-1185">Reference proteome</keyword>
<evidence type="ECO:0000313" key="4">
    <source>
        <dbReference type="EMBL" id="KAL3286250.1"/>
    </source>
</evidence>
<evidence type="ECO:0000313" key="5">
    <source>
        <dbReference type="Proteomes" id="UP001516400"/>
    </source>
</evidence>
<organism evidence="4 5">
    <name type="scientific">Cryptolaemus montrouzieri</name>
    <dbReference type="NCBI Taxonomy" id="559131"/>
    <lineage>
        <taxon>Eukaryota</taxon>
        <taxon>Metazoa</taxon>
        <taxon>Ecdysozoa</taxon>
        <taxon>Arthropoda</taxon>
        <taxon>Hexapoda</taxon>
        <taxon>Insecta</taxon>
        <taxon>Pterygota</taxon>
        <taxon>Neoptera</taxon>
        <taxon>Endopterygota</taxon>
        <taxon>Coleoptera</taxon>
        <taxon>Polyphaga</taxon>
        <taxon>Cucujiformia</taxon>
        <taxon>Coccinelloidea</taxon>
        <taxon>Coccinellidae</taxon>
        <taxon>Scymninae</taxon>
        <taxon>Scymnini</taxon>
        <taxon>Cryptolaemus</taxon>
    </lineage>
</organism>
<dbReference type="Proteomes" id="UP001516400">
    <property type="component" value="Unassembled WGS sequence"/>
</dbReference>
<comment type="caution">
    <text evidence="4">The sequence shown here is derived from an EMBL/GenBank/DDBJ whole genome shotgun (WGS) entry which is preliminary data.</text>
</comment>
<gene>
    <name evidence="4" type="ORF">HHI36_000760</name>
</gene>
<dbReference type="EMBL" id="JABFTP020000185">
    <property type="protein sequence ID" value="KAL3286250.1"/>
    <property type="molecule type" value="Genomic_DNA"/>
</dbReference>
<reference evidence="4 5" key="1">
    <citation type="journal article" date="2021" name="BMC Biol.">
        <title>Horizontally acquired antibacterial genes associated with adaptive radiation of ladybird beetles.</title>
        <authorList>
            <person name="Li H.S."/>
            <person name="Tang X.F."/>
            <person name="Huang Y.H."/>
            <person name="Xu Z.Y."/>
            <person name="Chen M.L."/>
            <person name="Du X.Y."/>
            <person name="Qiu B.Y."/>
            <person name="Chen P.T."/>
            <person name="Zhang W."/>
            <person name="Slipinski A."/>
            <person name="Escalona H.E."/>
            <person name="Waterhouse R.M."/>
            <person name="Zwick A."/>
            <person name="Pang H."/>
        </authorList>
    </citation>
    <scope>NUCLEOTIDE SEQUENCE [LARGE SCALE GENOMIC DNA]</scope>
    <source>
        <strain evidence="4">SYSU2018</strain>
    </source>
</reference>
<evidence type="ECO:0000256" key="2">
    <source>
        <dbReference type="ARBA" id="ARBA00022840"/>
    </source>
</evidence>
<evidence type="ECO:0008006" key="6">
    <source>
        <dbReference type="Google" id="ProtNLM"/>
    </source>
</evidence>
<keyword evidence="1" id="KW-0547">Nucleotide-binding</keyword>
<evidence type="ECO:0000256" key="1">
    <source>
        <dbReference type="ARBA" id="ARBA00022741"/>
    </source>
</evidence>
<dbReference type="PANTHER" id="PTHR16305:SF28">
    <property type="entry name" value="GUANYLATE CYCLASE DOMAIN-CONTAINING PROTEIN"/>
    <property type="match status" value="1"/>
</dbReference>
<evidence type="ECO:0000256" key="3">
    <source>
        <dbReference type="ARBA" id="ARBA00023239"/>
    </source>
</evidence>
<proteinExistence type="predicted"/>
<dbReference type="InterPro" id="IPR029787">
    <property type="entry name" value="Nucleotide_cyclase"/>
</dbReference>
<dbReference type="SUPFAM" id="SSF52540">
    <property type="entry name" value="P-loop containing nucleoside triphosphate hydrolases"/>
    <property type="match status" value="1"/>
</dbReference>
<dbReference type="GO" id="GO:0016829">
    <property type="term" value="F:lyase activity"/>
    <property type="evidence" value="ECO:0007669"/>
    <property type="project" value="UniProtKB-KW"/>
</dbReference>
<dbReference type="Gene3D" id="3.30.70.1230">
    <property type="entry name" value="Nucleotide cyclase"/>
    <property type="match status" value="2"/>
</dbReference>
<name>A0ABD2P6Y3_9CUCU</name>
<accession>A0ABD2P6Y3</accession>
<dbReference type="PANTHER" id="PTHR16305">
    <property type="entry name" value="TESTICULAR SOLUBLE ADENYLYL CYCLASE"/>
    <property type="match status" value="1"/>
</dbReference>
<protein>
    <recommendedName>
        <fullName evidence="6">Adenylate cyclase type 10</fullName>
    </recommendedName>
</protein>
<dbReference type="SUPFAM" id="SSF55073">
    <property type="entry name" value="Nucleotide cyclase"/>
    <property type="match status" value="2"/>
</dbReference>
<keyword evidence="2" id="KW-0067">ATP-binding</keyword>